<accession>A0ABM7YSQ4</accession>
<dbReference type="PANTHER" id="PTHR43413:SF1">
    <property type="entry name" value="SIROHEME DECARBOXYLASE NIRL SUBUNIT"/>
    <property type="match status" value="1"/>
</dbReference>
<protein>
    <submittedName>
        <fullName evidence="2">Heme biosynthesis protein</fullName>
    </submittedName>
</protein>
<evidence type="ECO:0000259" key="1">
    <source>
        <dbReference type="Pfam" id="PF17805"/>
    </source>
</evidence>
<evidence type="ECO:0000313" key="2">
    <source>
        <dbReference type="EMBL" id="BDI07662.1"/>
    </source>
</evidence>
<dbReference type="Gene3D" id="1.10.10.2890">
    <property type="match status" value="1"/>
</dbReference>
<feature type="domain" description="Siroheme decarboxylase AsnC-like ligand binding" evidence="1">
    <location>
        <begin position="68"/>
        <end position="133"/>
    </location>
</feature>
<evidence type="ECO:0000313" key="3">
    <source>
        <dbReference type="Proteomes" id="UP001057498"/>
    </source>
</evidence>
<dbReference type="Pfam" id="PF17805">
    <property type="entry name" value="AsnC_trans_reg2"/>
    <property type="match status" value="2"/>
</dbReference>
<name>A0ABM7YSQ4_9BURK</name>
<proteinExistence type="predicted"/>
<sequence>MMHDGFRLALLNPWQHDFPLLRDPFDVIARSLAVEPDVVLAGYRRLLADGSLSRIGAVFAAGAGGAGLLAAMAVPLERLEAVAAIVSAHPGVNHNYEREGLHNLWFVMTGADRAAVDAAMDHLEQATGLAALRLRMLRPYRIDLGFDLNGTARARPPRRAEVPRVAEADWPLAALAEAGLPLERDPFDRWAAQLGRHPEDLIATLADWVQAGTLSRFGTVVRHHELGWSANAMTVFDVPDDRVDACGAALARVPGVTLAYRRERASGWPYNLYCMVHGRDREAVARLLAEAIGPCGLADCPRSVLFSRRRFKQTGARRFRDRVTLPTRGESHAHG</sequence>
<dbReference type="Gene3D" id="3.30.70.3460">
    <property type="match status" value="1"/>
</dbReference>
<dbReference type="EMBL" id="AP025730">
    <property type="protein sequence ID" value="BDI07662.1"/>
    <property type="molecule type" value="Genomic_DNA"/>
</dbReference>
<dbReference type="PANTHER" id="PTHR43413">
    <property type="entry name" value="TRANSCRIPTIONAL REGULATOR, ASNC FAMILY"/>
    <property type="match status" value="1"/>
</dbReference>
<reference evidence="2" key="1">
    <citation type="submission" date="2022-04" db="EMBL/GenBank/DDBJ databases">
        <title>Whole genome sequence of Sphaerotilus sp. FB-5.</title>
        <authorList>
            <person name="Takeda M."/>
            <person name="Narihara S."/>
            <person name="Akimoto M."/>
            <person name="Akimoto R."/>
            <person name="Nishiyashiki S."/>
            <person name="Murakami T."/>
        </authorList>
    </citation>
    <scope>NUCLEOTIDE SEQUENCE</scope>
    <source>
        <strain evidence="2">FB-5</strain>
    </source>
</reference>
<dbReference type="RefSeq" id="WP_251970836.1">
    <property type="nucleotide sequence ID" value="NZ_AP025730.1"/>
</dbReference>
<feature type="domain" description="Siroheme decarboxylase AsnC-like ligand binding" evidence="1">
    <location>
        <begin position="226"/>
        <end position="312"/>
    </location>
</feature>
<organism evidence="2 3">
    <name type="scientific">Sphaerotilus microaerophilus</name>
    <dbReference type="NCBI Taxonomy" id="2914710"/>
    <lineage>
        <taxon>Bacteria</taxon>
        <taxon>Pseudomonadati</taxon>
        <taxon>Pseudomonadota</taxon>
        <taxon>Betaproteobacteria</taxon>
        <taxon>Burkholderiales</taxon>
        <taxon>Sphaerotilaceae</taxon>
        <taxon>Sphaerotilus</taxon>
    </lineage>
</organism>
<dbReference type="InterPro" id="IPR040523">
    <property type="entry name" value="AsnC_trans_reg2"/>
</dbReference>
<gene>
    <name evidence="2" type="ORF">CATMQ487_46320</name>
</gene>
<dbReference type="InterPro" id="IPR050684">
    <property type="entry name" value="HTH-Siroheme_Decarb"/>
</dbReference>
<dbReference type="Proteomes" id="UP001057498">
    <property type="component" value="Chromosome"/>
</dbReference>
<keyword evidence="3" id="KW-1185">Reference proteome</keyword>